<proteinExistence type="predicted"/>
<accession>A0ABX7GT18</accession>
<dbReference type="SUPFAM" id="SSF53756">
    <property type="entry name" value="UDP-Glycosyltransferase/glycogen phosphorylase"/>
    <property type="match status" value="1"/>
</dbReference>
<reference evidence="1 2" key="1">
    <citation type="submission" date="2020-10" db="EMBL/GenBank/DDBJ databases">
        <title>Phylogeny of dyella-like bacteria.</title>
        <authorList>
            <person name="Fu J."/>
        </authorList>
    </citation>
    <scope>NUCLEOTIDE SEQUENCE [LARGE SCALE GENOMIC DNA]</scope>
    <source>
        <strain evidence="1 2">DHOB09</strain>
    </source>
</reference>
<keyword evidence="2" id="KW-1185">Reference proteome</keyword>
<protein>
    <submittedName>
        <fullName evidence="1">Glycosyl transferase family 1</fullName>
    </submittedName>
</protein>
<evidence type="ECO:0000313" key="1">
    <source>
        <dbReference type="EMBL" id="QRN53526.1"/>
    </source>
</evidence>
<sequence length="343" mass="39629">MTRPKLSVNLVVRDNGLGLSRDANLLANALKAHGCEVHMTGLGEEDERLRWRHGRRWRALHCHWRHAWSRLRGKAVYDINIMFEHLWPLQLPLARYNIALPNPEWFDKRDLRHLSRMDRIWAKTRHAEVLFRERGCATTWVGFDSVDNYDPSITKKRQFFHLAGGSWIKGTERLLALWRKHPDWPALTVLQHPSRAKVQPSPENLRHRAEYLSPTDPAQLHELNRLQNEHWFHLCTSETDGWGHYLVEAMGVAAVAVTVDAPPMNELVQPDRGMLIRHEGTSTMGMSTTYFFDETAMEVAVQRLLSASDEELTALGAKAREWFEHNHVDFARRIGAALAEITI</sequence>
<dbReference type="Gene3D" id="3.40.50.2000">
    <property type="entry name" value="Glycogen Phosphorylase B"/>
    <property type="match status" value="1"/>
</dbReference>
<dbReference type="RefSeq" id="WP_188795497.1">
    <property type="nucleotide sequence ID" value="NZ_BMIZ01000001.1"/>
</dbReference>
<dbReference type="GO" id="GO:0016740">
    <property type="term" value="F:transferase activity"/>
    <property type="evidence" value="ECO:0007669"/>
    <property type="project" value="UniProtKB-KW"/>
</dbReference>
<organism evidence="1 2">
    <name type="scientific">Dyella caseinilytica</name>
    <dbReference type="NCBI Taxonomy" id="1849581"/>
    <lineage>
        <taxon>Bacteria</taxon>
        <taxon>Pseudomonadati</taxon>
        <taxon>Pseudomonadota</taxon>
        <taxon>Gammaproteobacteria</taxon>
        <taxon>Lysobacterales</taxon>
        <taxon>Rhodanobacteraceae</taxon>
        <taxon>Dyella</taxon>
    </lineage>
</organism>
<keyword evidence="1" id="KW-0808">Transferase</keyword>
<dbReference type="Proteomes" id="UP000663181">
    <property type="component" value="Chromosome"/>
</dbReference>
<evidence type="ECO:0000313" key="2">
    <source>
        <dbReference type="Proteomes" id="UP000663181"/>
    </source>
</evidence>
<name>A0ABX7GT18_9GAMM</name>
<dbReference type="EMBL" id="CP064030">
    <property type="protein sequence ID" value="QRN53526.1"/>
    <property type="molecule type" value="Genomic_DNA"/>
</dbReference>
<gene>
    <name evidence="1" type="ORF">ISN74_19285</name>
</gene>